<dbReference type="EMBL" id="LPUR01000011">
    <property type="protein sequence ID" value="KXH83071.1"/>
    <property type="molecule type" value="Genomic_DNA"/>
</dbReference>
<dbReference type="Gene3D" id="1.50.10.20">
    <property type="match status" value="1"/>
</dbReference>
<evidence type="ECO:0000313" key="2">
    <source>
        <dbReference type="Proteomes" id="UP000070513"/>
    </source>
</evidence>
<dbReference type="Pfam" id="PF05147">
    <property type="entry name" value="LANC_like"/>
    <property type="match status" value="1"/>
</dbReference>
<sequence>MKAEEYYHHLKNHLRKNGHAFSGKGLNGRCAIVIFMFEYHRISSDTEAYNYGIELLEAELNEINLISNISLYDGLCGIGWAVQYLSKENMIDLNADAYLSQYIEKHLEKFRDSRINFSHPVQLEYLSDLLFYSATRFSFTRRKLQKKKYSNILNQNFIILYNQFLQIEKYDSLQHLSFENIFPVVRACVYASEIGFKSPFIPVLLRKTLLYFKDLKTHKKQTVFGQYILKKAAEYASSSRHTTGKYTIKSKISENNSETEQHIAGIWNNSITHNLIQNMIALNPEKDLGLEYILEYQYNS</sequence>
<reference evidence="1 2" key="2">
    <citation type="journal article" date="2016" name="Genome Announc.">
        <title>Draft Genome Sequence of a Biocontrol Rhizobacterium, Chryseobacterium kwangjuense Strain KJ1R5, Isolated from Pepper (Capsicum annuum).</title>
        <authorList>
            <person name="Jeong J.J."/>
            <person name="Park H."/>
            <person name="Park B.H."/>
            <person name="Mannaa M."/>
            <person name="Sang M.K."/>
            <person name="Choi I.G."/>
            <person name="Kim K.D."/>
        </authorList>
    </citation>
    <scope>NUCLEOTIDE SEQUENCE [LARGE SCALE GENOMIC DNA]</scope>
    <source>
        <strain evidence="1 2">KJ1R5</strain>
    </source>
</reference>
<accession>A0A135WDW6</accession>
<dbReference type="GO" id="GO:0031179">
    <property type="term" value="P:peptide modification"/>
    <property type="evidence" value="ECO:0007669"/>
    <property type="project" value="InterPro"/>
</dbReference>
<reference evidence="2" key="1">
    <citation type="submission" date="2015-12" db="EMBL/GenBank/DDBJ databases">
        <title>Genome sequence of a biocontrol rhizobacterium Chryseobacterium kwangjuense strain KJ1R5 isolated from pepper (Capsicum annuum L.).</title>
        <authorList>
            <person name="Jeong J.-J."/>
            <person name="Park H."/>
            <person name="Mannaa M."/>
            <person name="Sang M.K."/>
            <person name="Choi I.-G."/>
            <person name="Kim K.D."/>
        </authorList>
    </citation>
    <scope>NUCLEOTIDE SEQUENCE [LARGE SCALE GENOMIC DNA]</scope>
    <source>
        <strain evidence="2">KJ1R5</strain>
    </source>
</reference>
<dbReference type="Proteomes" id="UP000070513">
    <property type="component" value="Unassembled WGS sequence"/>
</dbReference>
<dbReference type="InterPro" id="IPR007822">
    <property type="entry name" value="LANC-like"/>
</dbReference>
<dbReference type="AlphaFoldDB" id="A0A135WDW6"/>
<proteinExistence type="predicted"/>
<evidence type="ECO:0008006" key="3">
    <source>
        <dbReference type="Google" id="ProtNLM"/>
    </source>
</evidence>
<name>A0A135WDW6_9FLAO</name>
<comment type="caution">
    <text evidence="1">The sequence shown here is derived from an EMBL/GenBank/DDBJ whole genome shotgun (WGS) entry which is preliminary data.</text>
</comment>
<organism evidence="1 2">
    <name type="scientific">Chryseobacterium kwangjuense</name>
    <dbReference type="NCBI Taxonomy" id="267125"/>
    <lineage>
        <taxon>Bacteria</taxon>
        <taxon>Pseudomonadati</taxon>
        <taxon>Bacteroidota</taxon>
        <taxon>Flavobacteriia</taxon>
        <taxon>Flavobacteriales</taxon>
        <taxon>Weeksellaceae</taxon>
        <taxon>Chryseobacterium group</taxon>
        <taxon>Chryseobacterium</taxon>
    </lineage>
</organism>
<protein>
    <recommendedName>
        <fullName evidence="3">Lanthionine synthetase C-like protein</fullName>
    </recommendedName>
</protein>
<dbReference type="OrthoDB" id="1423407at2"/>
<gene>
    <name evidence="1" type="ORF">AU378_11600</name>
</gene>
<dbReference type="RefSeq" id="WP_062651284.1">
    <property type="nucleotide sequence ID" value="NZ_LPUR01000011.1"/>
</dbReference>
<dbReference type="SUPFAM" id="SSF158745">
    <property type="entry name" value="LanC-like"/>
    <property type="match status" value="1"/>
</dbReference>
<evidence type="ECO:0000313" key="1">
    <source>
        <dbReference type="EMBL" id="KXH83071.1"/>
    </source>
</evidence>